<keyword evidence="1" id="KW-1133">Transmembrane helix</keyword>
<comment type="caution">
    <text evidence="2">The sequence shown here is derived from an EMBL/GenBank/DDBJ whole genome shotgun (WGS) entry which is preliminary data.</text>
</comment>
<feature type="transmembrane region" description="Helical" evidence="1">
    <location>
        <begin position="233"/>
        <end position="254"/>
    </location>
</feature>
<evidence type="ECO:0000313" key="2">
    <source>
        <dbReference type="EMBL" id="MFL1731590.1"/>
    </source>
</evidence>
<sequence>MNGLITLFLILTPMFIGFALPTHTDLVKMAERTLNYLIYLILIVIGIELGLVDDLAEKVGEIALYLGTLAFLTIGFGSVALWILDHRSQVKAPVMPTKTKISLSGSIIQLSCLALGFLAATFLPAQFIPPKSSTTVLLMGLLFLVGISIKGSGISLKEAMLNKKGVQISIVFTLSTLLAGVVFALIFQDVSITKGLALSSGFGWYSLSGPVMTDAYGAVWGSVALLNDLIREIFALIFIPYFMRYSSSAAIGLGGVTSLDFTLPTLTASGGTKIIPTIISFGFITNIISPIMMVFFSTLG</sequence>
<feature type="transmembrane region" description="Helical" evidence="1">
    <location>
        <begin position="64"/>
        <end position="84"/>
    </location>
</feature>
<gene>
    <name evidence="2" type="ORF">ACJHVH_01045</name>
</gene>
<organism evidence="2 3">
    <name type="scientific">Moraxella oculi</name>
    <dbReference type="NCBI Taxonomy" id="2940516"/>
    <lineage>
        <taxon>Bacteria</taxon>
        <taxon>Pseudomonadati</taxon>
        <taxon>Pseudomonadota</taxon>
        <taxon>Gammaproteobacteria</taxon>
        <taxon>Moraxellales</taxon>
        <taxon>Moraxellaceae</taxon>
        <taxon>Moraxella</taxon>
    </lineage>
</organism>
<evidence type="ECO:0000313" key="3">
    <source>
        <dbReference type="Proteomes" id="UP001624684"/>
    </source>
</evidence>
<dbReference type="InterPro" id="IPR005642">
    <property type="entry name" value="LysO"/>
</dbReference>
<name>A0ABW8U411_9GAMM</name>
<dbReference type="RefSeq" id="WP_407068450.1">
    <property type="nucleotide sequence ID" value="NZ_JBJJXE010000001.1"/>
</dbReference>
<keyword evidence="1" id="KW-0472">Membrane</keyword>
<keyword evidence="1" id="KW-0812">Transmembrane</keyword>
<dbReference type="Pfam" id="PF03956">
    <property type="entry name" value="Lys_export"/>
    <property type="match status" value="1"/>
</dbReference>
<dbReference type="PANTHER" id="PTHR35804">
    <property type="entry name" value="LYSINE EXPORTER LYSO"/>
    <property type="match status" value="1"/>
</dbReference>
<accession>A0ABW8U411</accession>
<dbReference type="EMBL" id="JBJJXE010000001">
    <property type="protein sequence ID" value="MFL1731590.1"/>
    <property type="molecule type" value="Genomic_DNA"/>
</dbReference>
<feature type="transmembrane region" description="Helical" evidence="1">
    <location>
        <begin position="168"/>
        <end position="187"/>
    </location>
</feature>
<protein>
    <submittedName>
        <fullName evidence="2">Lysine exporter LysO family protein</fullName>
    </submittedName>
</protein>
<feature type="transmembrane region" description="Helical" evidence="1">
    <location>
        <begin position="105"/>
        <end position="128"/>
    </location>
</feature>
<feature type="transmembrane region" description="Helical" evidence="1">
    <location>
        <begin position="34"/>
        <end position="52"/>
    </location>
</feature>
<dbReference type="PANTHER" id="PTHR35804:SF1">
    <property type="entry name" value="LYSINE EXPORTER LYSO"/>
    <property type="match status" value="1"/>
</dbReference>
<feature type="transmembrane region" description="Helical" evidence="1">
    <location>
        <begin position="274"/>
        <end position="296"/>
    </location>
</feature>
<feature type="transmembrane region" description="Helical" evidence="1">
    <location>
        <begin position="134"/>
        <end position="156"/>
    </location>
</feature>
<evidence type="ECO:0000256" key="1">
    <source>
        <dbReference type="SAM" id="Phobius"/>
    </source>
</evidence>
<dbReference type="Proteomes" id="UP001624684">
    <property type="component" value="Unassembled WGS sequence"/>
</dbReference>
<proteinExistence type="predicted"/>
<reference evidence="2 3" key="1">
    <citation type="submission" date="2024-11" db="EMBL/GenBank/DDBJ databases">
        <title>First Report of Moraxella oculi in Brazil in an Infectious Bovine Keratoconjunctivitis Outbreak.</title>
        <authorList>
            <person name="Carvalho C.V."/>
            <person name="Domingues R."/>
            <person name="Coutinho C."/>
            <person name="Honorio N.T.B.S."/>
            <person name="Faza D.R.L.R."/>
            <person name="Carvalho W.A."/>
            <person name="Machado A.B.F."/>
            <person name="Martins M.F."/>
            <person name="Gaspar E.B."/>
        </authorList>
    </citation>
    <scope>NUCLEOTIDE SEQUENCE [LARGE SCALE GENOMIC DNA]</scope>
    <source>
        <strain evidence="2 3">2117LE</strain>
    </source>
</reference>
<feature type="transmembrane region" description="Helical" evidence="1">
    <location>
        <begin position="207"/>
        <end position="226"/>
    </location>
</feature>
<feature type="transmembrane region" description="Helical" evidence="1">
    <location>
        <begin position="6"/>
        <end position="22"/>
    </location>
</feature>
<keyword evidence="3" id="KW-1185">Reference proteome</keyword>